<dbReference type="SUPFAM" id="SSF52540">
    <property type="entry name" value="P-loop containing nucleoside triphosphate hydrolases"/>
    <property type="match status" value="1"/>
</dbReference>
<dbReference type="Proteomes" id="UP000268016">
    <property type="component" value="Unassembled WGS sequence"/>
</dbReference>
<keyword evidence="1" id="KW-0808">Transferase</keyword>
<dbReference type="OrthoDB" id="7687351at2"/>
<comment type="caution">
    <text evidence="1">The sequence shown here is derived from an EMBL/GenBank/DDBJ whole genome shotgun (WGS) entry which is preliminary data.</text>
</comment>
<proteinExistence type="predicted"/>
<dbReference type="GO" id="GO:0016301">
    <property type="term" value="F:kinase activity"/>
    <property type="evidence" value="ECO:0007669"/>
    <property type="project" value="UniProtKB-KW"/>
</dbReference>
<organism evidence="1 2">
    <name type="scientific">Histidinibacterium lentulum</name>
    <dbReference type="NCBI Taxonomy" id="2480588"/>
    <lineage>
        <taxon>Bacteria</taxon>
        <taxon>Pseudomonadati</taxon>
        <taxon>Pseudomonadota</taxon>
        <taxon>Alphaproteobacteria</taxon>
        <taxon>Rhodobacterales</taxon>
        <taxon>Paracoccaceae</taxon>
        <taxon>Histidinibacterium</taxon>
    </lineage>
</organism>
<reference evidence="1 2" key="1">
    <citation type="submission" date="2018-10" db="EMBL/GenBank/DDBJ databases">
        <title>Histidinibacterium lentulum gen. nov., sp. nov., a marine bacterium from the culture broth of Picochlorum sp. 122.</title>
        <authorList>
            <person name="Wang G."/>
        </authorList>
    </citation>
    <scope>NUCLEOTIDE SEQUENCE [LARGE SCALE GENOMIC DNA]</scope>
    <source>
        <strain evidence="1 2">B17</strain>
    </source>
</reference>
<keyword evidence="2" id="KW-1185">Reference proteome</keyword>
<dbReference type="RefSeq" id="WP_123640789.1">
    <property type="nucleotide sequence ID" value="NZ_ML119081.1"/>
</dbReference>
<evidence type="ECO:0000313" key="2">
    <source>
        <dbReference type="Proteomes" id="UP000268016"/>
    </source>
</evidence>
<gene>
    <name evidence="1" type="ORF">EAT49_00540</name>
</gene>
<dbReference type="InterPro" id="IPR027417">
    <property type="entry name" value="P-loop_NTPase"/>
</dbReference>
<dbReference type="Gene3D" id="3.40.50.300">
    <property type="entry name" value="P-loop containing nucleotide triphosphate hydrolases"/>
    <property type="match status" value="1"/>
</dbReference>
<evidence type="ECO:0000313" key="1">
    <source>
        <dbReference type="EMBL" id="ROU03931.1"/>
    </source>
</evidence>
<accession>A0A3N2R978</accession>
<keyword evidence="1" id="KW-0418">Kinase</keyword>
<sequence length="217" mass="24761">MLVFWKEKLVFLAVPKTGTTALEGALAPRASMVIRDPPELKHSAIYRYRRWLEPFFEKAGRQEMETLAVVRHPVDWLKSWYRYRHRDELAGHPNSTRGLSFDEFVTDYCRAEPPPHALVGSQATFLLDRDGGLGVDHLFRYEELPALMAFIEARLGLRPETKRLNVSPPMELALSAEVEARFRQRRAREFAVWERGTGEDAGAAVTAGLREGRPEDG</sequence>
<dbReference type="AlphaFoldDB" id="A0A3N2R978"/>
<dbReference type="EMBL" id="RDRB01000001">
    <property type="protein sequence ID" value="ROU03931.1"/>
    <property type="molecule type" value="Genomic_DNA"/>
</dbReference>
<protein>
    <submittedName>
        <fullName evidence="1">Gamma-glutamyl kinase</fullName>
    </submittedName>
</protein>
<name>A0A3N2R978_9RHOB</name>